<dbReference type="EMBL" id="JBHXPM010000009">
    <property type="protein sequence ID" value="MFD3956775.1"/>
    <property type="molecule type" value="Genomic_DNA"/>
</dbReference>
<organism evidence="3 4">
    <name type="scientific">Streptomyces bacillaris</name>
    <dbReference type="NCBI Taxonomy" id="68179"/>
    <lineage>
        <taxon>Bacteria</taxon>
        <taxon>Bacillati</taxon>
        <taxon>Actinomycetota</taxon>
        <taxon>Actinomycetes</taxon>
        <taxon>Kitasatosporales</taxon>
        <taxon>Streptomycetaceae</taxon>
        <taxon>Streptomyces</taxon>
    </lineage>
</organism>
<evidence type="ECO:0000313" key="4">
    <source>
        <dbReference type="Proteomes" id="UP001598300"/>
    </source>
</evidence>
<proteinExistence type="predicted"/>
<evidence type="ECO:0000313" key="3">
    <source>
        <dbReference type="EMBL" id="MFD3956775.1"/>
    </source>
</evidence>
<accession>A0ABW6DSD4</accession>
<evidence type="ECO:0000256" key="1">
    <source>
        <dbReference type="SAM" id="MobiDB-lite"/>
    </source>
</evidence>
<comment type="caution">
    <text evidence="3">The sequence shown here is derived from an EMBL/GenBank/DDBJ whole genome shotgun (WGS) entry which is preliminary data.</text>
</comment>
<evidence type="ECO:0000259" key="2">
    <source>
        <dbReference type="Pfam" id="PF04738"/>
    </source>
</evidence>
<dbReference type="Proteomes" id="UP001598300">
    <property type="component" value="Unassembled WGS sequence"/>
</dbReference>
<sequence length="801" mass="87789">MTGTRTPSRTSTSTSTDTRTPIRTHEAVRAHDWADFRPLRRLGDSPWHVWGVGLLRSAGFPASGVALLGGPAAAAAADLGDAGDPDAFAAAYRADSAAESRRLAALARDEKVRTAIAWQNRTVHRILDALAAGTGKESKRKQRERTLAMYWLRYCAKAETIGFFGPAAWISVGRADGGPAVDHGRQLVAESRTFFERWALAALAEWMVSLPGARWWFPPLLRPDVHVDPDGDRLLLPGGRTLRLRPEDREILRYADGERNGQAITDALVREGSWAAEDARARVEKALTRLLRQRVLTWDANIPVDVRAERVLRRRVAAVGDPELFVRFETVLAALDRHREAIEAAESSDELVARLDELDDFFVRTTGRDPSRDEGKAYAGRTLCYQDAVRDCRVEIGTGFLDAIARPLALVADAADWFGNRLVELVEAEIAALVRAAATRRTPVTLADVWPQVLGLFWGEGAAPVERATRELAEKWRTVLGPMAGLPVHLRVEDIEEAARTAFATGPVRSPHLALHSPDLQVVQGADGSLTTVLGELHAALATCDLPFLDWTTDTGSPSGTGTHPDTGSLRDKVNAAIDAPRLVPLLPVDWKRNSGRMVPAPIGAGDRLIGFTRAPFDDRSRIDAAVAITLAERDGTVTATTPDGRAWNMAELLAVPVSIIAADAFKIGLDRPHAPRVTLDGLVLFRETWRVRVGDVPLAAKPDREGDYLAVRRWLRATGLPDRAFVKFPQETKPSLVDFTSPTLVLTFANLVRRTQRLSPDATVILGEPLPHPEDSWLTDADGERYVSELRLQISRKVPE</sequence>
<keyword evidence="4" id="KW-1185">Reference proteome</keyword>
<gene>
    <name evidence="3" type="ORF">ACFWR3_11880</name>
</gene>
<dbReference type="RefSeq" id="WP_381300619.1">
    <property type="nucleotide sequence ID" value="NZ_JBHVRE010000001.1"/>
</dbReference>
<feature type="region of interest" description="Disordered" evidence="1">
    <location>
        <begin position="1"/>
        <end position="21"/>
    </location>
</feature>
<name>A0ABW6DSD4_9ACTN</name>
<protein>
    <submittedName>
        <fullName evidence="3">Lantibiotic dehydratase</fullName>
    </submittedName>
</protein>
<dbReference type="Pfam" id="PF04738">
    <property type="entry name" value="Lant_dehydr_N"/>
    <property type="match status" value="1"/>
</dbReference>
<feature type="domain" description="Lantibiotic dehydratase N-terminal" evidence="2">
    <location>
        <begin position="108"/>
        <end position="410"/>
    </location>
</feature>
<reference evidence="3 4" key="1">
    <citation type="submission" date="2024-09" db="EMBL/GenBank/DDBJ databases">
        <title>The Natural Products Discovery Center: Release of the First 8490 Sequenced Strains for Exploring Actinobacteria Biosynthetic Diversity.</title>
        <authorList>
            <person name="Kalkreuter E."/>
            <person name="Kautsar S.A."/>
            <person name="Yang D."/>
            <person name="Bader C.D."/>
            <person name="Teijaro C.N."/>
            <person name="Fluegel L."/>
            <person name="Davis C.M."/>
            <person name="Simpson J.R."/>
            <person name="Lauterbach L."/>
            <person name="Steele A.D."/>
            <person name="Gui C."/>
            <person name="Meng S."/>
            <person name="Li G."/>
            <person name="Viehrig K."/>
            <person name="Ye F."/>
            <person name="Su P."/>
            <person name="Kiefer A.F."/>
            <person name="Nichols A."/>
            <person name="Cepeda A.J."/>
            <person name="Yan W."/>
            <person name="Fan B."/>
            <person name="Jiang Y."/>
            <person name="Adhikari A."/>
            <person name="Zheng C.-J."/>
            <person name="Schuster L."/>
            <person name="Cowan T.M."/>
            <person name="Smanski M.J."/>
            <person name="Chevrette M.G."/>
            <person name="De Carvalho L.P.S."/>
            <person name="Shen B."/>
        </authorList>
    </citation>
    <scope>NUCLEOTIDE SEQUENCE [LARGE SCALE GENOMIC DNA]</scope>
    <source>
        <strain evidence="3 4">NPDC058584</strain>
    </source>
</reference>
<dbReference type="InterPro" id="IPR006827">
    <property type="entry name" value="Lant_deHydtase_N"/>
</dbReference>